<dbReference type="RefSeq" id="YP_008319724.1">
    <property type="nucleotide sequence ID" value="NC_021858.1"/>
</dbReference>
<evidence type="ECO:0000313" key="1">
    <source>
        <dbReference type="EMBL" id="AGO83055.1"/>
    </source>
</evidence>
<name>S4VUH6_9VIRU</name>
<accession>S4VUH6</accession>
<dbReference type="GeneID" id="16512744"/>
<reference evidence="1 2" key="1">
    <citation type="journal article" date="2013" name="Science">
        <title>Pandoraviruses: amoeba viruses with genomes up to 2.5 Mb reaching that of parasitic eukaryotes.</title>
        <authorList>
            <person name="Philippe N."/>
            <person name="Legendre M."/>
            <person name="Doutre G."/>
            <person name="Coute Y."/>
            <person name="Poirot O."/>
            <person name="Lescot M."/>
            <person name="Arslan D."/>
            <person name="Seltzer V."/>
            <person name="Bertaux L."/>
            <person name="Bruley C."/>
            <person name="Garin J."/>
            <person name="Claverie J.M."/>
            <person name="Abergel C."/>
        </authorList>
    </citation>
    <scope>NUCLEOTIDE SEQUENCE [LARGE SCALE GENOMIC DNA]</scope>
    <source>
        <strain evidence="1">Melbourne</strain>
    </source>
</reference>
<dbReference type="EMBL" id="KC977570">
    <property type="protein sequence ID" value="AGO83055.1"/>
    <property type="molecule type" value="Genomic_DNA"/>
</dbReference>
<protein>
    <submittedName>
        <fullName evidence="1">Uncharacterized protein</fullName>
    </submittedName>
</protein>
<dbReference type="Proteomes" id="UP000201566">
    <property type="component" value="Segment"/>
</dbReference>
<dbReference type="KEGG" id="vg:16512744"/>
<gene>
    <name evidence="1" type="ORF">pdul_cds_842</name>
</gene>
<evidence type="ECO:0000313" key="2">
    <source>
        <dbReference type="Proteomes" id="UP000201566"/>
    </source>
</evidence>
<proteinExistence type="predicted"/>
<sequence length="70" mass="8258">MSLSYRFARWHLGQDPYAYMADAEAQIEIYRAVEARQHGLSAQQQRELEQLKLALSRVRRTIYDAKVKCE</sequence>
<organism evidence="1 2">
    <name type="scientific">Pandoravirus dulcis</name>
    <dbReference type="NCBI Taxonomy" id="1349409"/>
    <lineage>
        <taxon>Viruses</taxon>
        <taxon>Pandoravirus</taxon>
    </lineage>
</organism>